<dbReference type="GO" id="GO:0050567">
    <property type="term" value="F:glutaminyl-tRNA synthase (glutamine-hydrolyzing) activity"/>
    <property type="evidence" value="ECO:0007669"/>
    <property type="project" value="UniProtKB-EC"/>
</dbReference>
<dbReference type="InterPro" id="IPR036928">
    <property type="entry name" value="AS_sf"/>
</dbReference>
<proteinExistence type="inferred from homology"/>
<evidence type="ECO:0000259" key="2">
    <source>
        <dbReference type="Pfam" id="PF01425"/>
    </source>
</evidence>
<name>A0A7W9TQK6_CASDE</name>
<dbReference type="InterPro" id="IPR023631">
    <property type="entry name" value="Amidase_dom"/>
</dbReference>
<accession>A0A7W9TQK6</accession>
<dbReference type="EMBL" id="JACHIB010000019">
    <property type="protein sequence ID" value="MBB6085020.1"/>
    <property type="molecule type" value="Genomic_DNA"/>
</dbReference>
<dbReference type="InterPro" id="IPR000120">
    <property type="entry name" value="Amidase"/>
</dbReference>
<evidence type="ECO:0000313" key="3">
    <source>
        <dbReference type="EMBL" id="MBB6085020.1"/>
    </source>
</evidence>
<dbReference type="PANTHER" id="PTHR11895">
    <property type="entry name" value="TRANSAMIDASE"/>
    <property type="match status" value="1"/>
</dbReference>
<comment type="similarity">
    <text evidence="1">Belongs to the amidase family.</text>
</comment>
<protein>
    <submittedName>
        <fullName evidence="3">Aspartyl-tRNA(Asn)/glutamyl-tRNA(Gln) amidotransferase subunit A</fullName>
        <ecNumber evidence="3">6.3.5.6</ecNumber>
        <ecNumber evidence="3">6.3.5.7</ecNumber>
    </submittedName>
</protein>
<comment type="caution">
    <text evidence="3">The sequence shown here is derived from an EMBL/GenBank/DDBJ whole genome shotgun (WGS) entry which is preliminary data.</text>
</comment>
<dbReference type="RefSeq" id="WP_151024739.1">
    <property type="nucleotide sequence ID" value="NZ_JACHIB010000019.1"/>
</dbReference>
<evidence type="ECO:0000256" key="1">
    <source>
        <dbReference type="ARBA" id="ARBA00009199"/>
    </source>
</evidence>
<reference evidence="3 4" key="1">
    <citation type="submission" date="2020-08" db="EMBL/GenBank/DDBJ databases">
        <title>Genomic Encyclopedia of Type Strains, Phase IV (KMG-IV): sequencing the most valuable type-strain genomes for metagenomic binning, comparative biology and taxonomic classification.</title>
        <authorList>
            <person name="Goeker M."/>
        </authorList>
    </citation>
    <scope>NUCLEOTIDE SEQUENCE [LARGE SCALE GENOMIC DNA]</scope>
    <source>
        <strain evidence="3 4">DSM 12141</strain>
    </source>
</reference>
<gene>
    <name evidence="3" type="ORF">HNR28_003073</name>
</gene>
<dbReference type="SUPFAM" id="SSF75304">
    <property type="entry name" value="Amidase signature (AS) enzymes"/>
    <property type="match status" value="1"/>
</dbReference>
<dbReference type="Proteomes" id="UP000541136">
    <property type="component" value="Unassembled WGS sequence"/>
</dbReference>
<dbReference type="PROSITE" id="PS00571">
    <property type="entry name" value="AMIDASES"/>
    <property type="match status" value="1"/>
</dbReference>
<dbReference type="AlphaFoldDB" id="A0A7W9TQK6"/>
<dbReference type="GO" id="GO:0050566">
    <property type="term" value="F:asparaginyl-tRNA synthase (glutamine-hydrolyzing) activity"/>
    <property type="evidence" value="ECO:0007669"/>
    <property type="project" value="UniProtKB-EC"/>
</dbReference>
<keyword evidence="3" id="KW-0808">Transferase</keyword>
<evidence type="ECO:0000313" key="4">
    <source>
        <dbReference type="Proteomes" id="UP000541136"/>
    </source>
</evidence>
<keyword evidence="3" id="KW-0436">Ligase</keyword>
<sequence length="455" mass="47962">MAKDVSLLSIAELVRSYRDRSLSPVDVAEAFFARIERYDGALHAYVETTRDLALAQAREAERAYASGKADAALAGIPVAIKDAFHVAGVPTTLGSDVYRGLVSKGDSGLVRRLRAAGAVFLGKTNTAEFGQSATTENLLGPDTATPWDTARTAGGSSGGSAAAVAARLATVAVGSDGGGSIRIPAAFSGIFGLKPSPGLCGDENGFRGMSEFVGAGPMARSVADARILLGVLAGARFERGADTRPLRVCYCPAPEGRPVDPAVADLVERAARVFEEMGHSLEEDHPPIQGWGDIFGPLVLEEEHRERGHLLKLCPDRLTRYERSTLEAAVALDPDDVLRARALLPDFRGRLDAFFDRYDVVLAPATAVPPFPLGQRPKFIRGVAVDRLWGAFPFTAPFNVGGVAAAAVPCGLAGGLPVSAQLVVRAGAERLLLDAAQDFEEAVGFDRGPLDSMWT</sequence>
<dbReference type="GO" id="GO:0016740">
    <property type="term" value="F:transferase activity"/>
    <property type="evidence" value="ECO:0007669"/>
    <property type="project" value="UniProtKB-KW"/>
</dbReference>
<dbReference type="EC" id="6.3.5.6" evidence="3"/>
<dbReference type="InterPro" id="IPR020556">
    <property type="entry name" value="Amidase_CS"/>
</dbReference>
<dbReference type="Pfam" id="PF01425">
    <property type="entry name" value="Amidase"/>
    <property type="match status" value="1"/>
</dbReference>
<dbReference type="PANTHER" id="PTHR11895:SF7">
    <property type="entry name" value="GLUTAMYL-TRNA(GLN) AMIDOTRANSFERASE SUBUNIT A, MITOCHONDRIAL"/>
    <property type="match status" value="1"/>
</dbReference>
<dbReference type="Gene3D" id="3.90.1300.10">
    <property type="entry name" value="Amidase signature (AS) domain"/>
    <property type="match status" value="1"/>
</dbReference>
<organism evidence="3 4">
    <name type="scientific">Castellaniella defragrans</name>
    <name type="common">Alcaligenes defragrans</name>
    <dbReference type="NCBI Taxonomy" id="75697"/>
    <lineage>
        <taxon>Bacteria</taxon>
        <taxon>Pseudomonadati</taxon>
        <taxon>Pseudomonadota</taxon>
        <taxon>Betaproteobacteria</taxon>
        <taxon>Burkholderiales</taxon>
        <taxon>Alcaligenaceae</taxon>
        <taxon>Castellaniella</taxon>
    </lineage>
</organism>
<feature type="domain" description="Amidase" evidence="2">
    <location>
        <begin position="27"/>
        <end position="433"/>
    </location>
</feature>
<dbReference type="EC" id="6.3.5.7" evidence="3"/>